<proteinExistence type="predicted"/>
<dbReference type="FunFam" id="1.25.40.10:FF:001093">
    <property type="entry name" value="Pentatricopeptide repeat-containing protein At2g34400"/>
    <property type="match status" value="1"/>
</dbReference>
<sequence>MREPISCSSFVEWTPSVLGSLLSACTKRRSLNIGRSIHANILKGEGWCCRDLYVQNHLLNFYAKCKKMDLARQVFNHMPRRNTVSWTALISGYDQCGKCKKALELFSLMVSQDLASPPNQFTYASALSACTKQECLPQGMQLHSHALRRGFLTHVLVPNVLISSYMACSRVAEAELVFSEIFEPDQVSWNSLISGLAQNGFSQTALKRFQRMILSEVRITCFALSAAITACLEDELDGKRHHGLAVKTGLDLNCFTGCAMVTMYSRFKNMDDAFKVFTELDSEDVAVWNSLIEGYGGSNQGERGLQILGAFMEFRLEPDEITMTAILGICTNLVMLDYGKQVHSLSVKNGLNSRIQVENSMIDMYSKCGSLEDGLKVFRFMKKRSLISWTAMMGGLAHHGRTNEVIQLFEEMKREGLKPNKVTYTCVLSACNHGGLLDLGQGVYDSMEMEPETEHLICMVHILAGARRFEEAEEFIEKSGSKFRELLWQAFLVTCKNSGECERGVKVAEKIMEKGLRAEPLTLVLLSNVFAAAGRWEEVGKLREDMRERGMKKEPGCSWIEVDNVVQVYGMEKSII</sequence>
<evidence type="ECO:0008006" key="5">
    <source>
        <dbReference type="Google" id="ProtNLM"/>
    </source>
</evidence>
<feature type="repeat" description="PPR" evidence="2">
    <location>
        <begin position="385"/>
        <end position="419"/>
    </location>
</feature>
<keyword evidence="1" id="KW-0677">Repeat</keyword>
<dbReference type="OrthoDB" id="185373at2759"/>
<evidence type="ECO:0000313" key="3">
    <source>
        <dbReference type="EMBL" id="KAF8377643.1"/>
    </source>
</evidence>
<feature type="repeat" description="PPR" evidence="2">
    <location>
        <begin position="185"/>
        <end position="219"/>
    </location>
</feature>
<evidence type="ECO:0000313" key="4">
    <source>
        <dbReference type="Proteomes" id="UP000655225"/>
    </source>
</evidence>
<dbReference type="Proteomes" id="UP000655225">
    <property type="component" value="Unassembled WGS sequence"/>
</dbReference>
<comment type="caution">
    <text evidence="3">The sequence shown here is derived from an EMBL/GenBank/DDBJ whole genome shotgun (WGS) entry which is preliminary data.</text>
</comment>
<dbReference type="PROSITE" id="PS51257">
    <property type="entry name" value="PROKAR_LIPOPROTEIN"/>
    <property type="match status" value="1"/>
</dbReference>
<name>A0A834YAA8_TETSI</name>
<evidence type="ECO:0000256" key="2">
    <source>
        <dbReference type="PROSITE-ProRule" id="PRU00708"/>
    </source>
</evidence>
<reference evidence="3 4" key="1">
    <citation type="submission" date="2020-04" db="EMBL/GenBank/DDBJ databases">
        <title>Plant Genome Project.</title>
        <authorList>
            <person name="Zhang R.-G."/>
        </authorList>
    </citation>
    <scope>NUCLEOTIDE SEQUENCE [LARGE SCALE GENOMIC DNA]</scope>
    <source>
        <strain evidence="3">YNK0</strain>
        <tissue evidence="3">Leaf</tissue>
    </source>
</reference>
<dbReference type="AlphaFoldDB" id="A0A834YAA8"/>
<dbReference type="Gene3D" id="1.25.40.10">
    <property type="entry name" value="Tetratricopeptide repeat domain"/>
    <property type="match status" value="5"/>
</dbReference>
<organism evidence="3 4">
    <name type="scientific">Tetracentron sinense</name>
    <name type="common">Spur-leaf</name>
    <dbReference type="NCBI Taxonomy" id="13715"/>
    <lineage>
        <taxon>Eukaryota</taxon>
        <taxon>Viridiplantae</taxon>
        <taxon>Streptophyta</taxon>
        <taxon>Embryophyta</taxon>
        <taxon>Tracheophyta</taxon>
        <taxon>Spermatophyta</taxon>
        <taxon>Magnoliopsida</taxon>
        <taxon>Trochodendrales</taxon>
        <taxon>Trochodendraceae</taxon>
        <taxon>Tetracentron</taxon>
    </lineage>
</organism>
<dbReference type="EMBL" id="JABCRI010000024">
    <property type="protein sequence ID" value="KAF8377643.1"/>
    <property type="molecule type" value="Genomic_DNA"/>
</dbReference>
<dbReference type="GO" id="GO:0003723">
    <property type="term" value="F:RNA binding"/>
    <property type="evidence" value="ECO:0007669"/>
    <property type="project" value="InterPro"/>
</dbReference>
<dbReference type="FunFam" id="1.25.40.10:FF:000381">
    <property type="entry name" value="Pentatricopeptide repeat-containing protein"/>
    <property type="match status" value="1"/>
</dbReference>
<dbReference type="InterPro" id="IPR011990">
    <property type="entry name" value="TPR-like_helical_dom_sf"/>
</dbReference>
<dbReference type="InterPro" id="IPR046848">
    <property type="entry name" value="E_motif"/>
</dbReference>
<evidence type="ECO:0000256" key="1">
    <source>
        <dbReference type="ARBA" id="ARBA00022737"/>
    </source>
</evidence>
<dbReference type="PROSITE" id="PS51375">
    <property type="entry name" value="PPR"/>
    <property type="match status" value="4"/>
</dbReference>
<protein>
    <recommendedName>
        <fullName evidence="5">Pentatricopeptide repeat-containing protein</fullName>
    </recommendedName>
</protein>
<dbReference type="PANTHER" id="PTHR47926">
    <property type="entry name" value="PENTATRICOPEPTIDE REPEAT-CONTAINING PROTEIN"/>
    <property type="match status" value="1"/>
</dbReference>
<dbReference type="Pfam" id="PF20431">
    <property type="entry name" value="E_motif"/>
    <property type="match status" value="1"/>
</dbReference>
<gene>
    <name evidence="3" type="ORF">HHK36_031026</name>
</gene>
<dbReference type="Pfam" id="PF13041">
    <property type="entry name" value="PPR_2"/>
    <property type="match status" value="2"/>
</dbReference>
<dbReference type="InterPro" id="IPR002885">
    <property type="entry name" value="PPR_rpt"/>
</dbReference>
<dbReference type="NCBIfam" id="TIGR00756">
    <property type="entry name" value="PPR"/>
    <property type="match status" value="5"/>
</dbReference>
<feature type="repeat" description="PPR" evidence="2">
    <location>
        <begin position="284"/>
        <end position="318"/>
    </location>
</feature>
<keyword evidence="4" id="KW-1185">Reference proteome</keyword>
<dbReference type="Pfam" id="PF01535">
    <property type="entry name" value="PPR"/>
    <property type="match status" value="3"/>
</dbReference>
<dbReference type="InterPro" id="IPR046960">
    <property type="entry name" value="PPR_At4g14850-like_plant"/>
</dbReference>
<feature type="repeat" description="PPR" evidence="2">
    <location>
        <begin position="82"/>
        <end position="116"/>
    </location>
</feature>
<accession>A0A834YAA8</accession>
<dbReference type="GO" id="GO:0009451">
    <property type="term" value="P:RNA modification"/>
    <property type="evidence" value="ECO:0007669"/>
    <property type="project" value="InterPro"/>
</dbReference>
<dbReference type="OMA" id="KNSGEWE"/>